<evidence type="ECO:0000259" key="8">
    <source>
        <dbReference type="PROSITE" id="PS51144"/>
    </source>
</evidence>
<evidence type="ECO:0000256" key="2">
    <source>
        <dbReference type="ARBA" id="ARBA00012925"/>
    </source>
</evidence>
<feature type="domain" description="Alpha-carbonic anhydrase" evidence="8">
    <location>
        <begin position="14"/>
        <end position="253"/>
    </location>
</feature>
<dbReference type="AlphaFoldDB" id="A0A7W9MTI0"/>
<dbReference type="GO" id="GO:0008270">
    <property type="term" value="F:zinc ion binding"/>
    <property type="evidence" value="ECO:0007669"/>
    <property type="project" value="InterPro"/>
</dbReference>
<dbReference type="InterPro" id="IPR001148">
    <property type="entry name" value="CA_dom"/>
</dbReference>
<keyword evidence="10" id="KW-1185">Reference proteome</keyword>
<evidence type="ECO:0000256" key="4">
    <source>
        <dbReference type="ARBA" id="ARBA00022833"/>
    </source>
</evidence>
<evidence type="ECO:0000256" key="1">
    <source>
        <dbReference type="ARBA" id="ARBA00010718"/>
    </source>
</evidence>
<dbReference type="PANTHER" id="PTHR18952:SF265">
    <property type="entry name" value="CARBONIC ANHYDRASE"/>
    <property type="match status" value="1"/>
</dbReference>
<evidence type="ECO:0000313" key="9">
    <source>
        <dbReference type="EMBL" id="MBB5834933.1"/>
    </source>
</evidence>
<keyword evidence="3" id="KW-0479">Metal-binding</keyword>
<feature type="chain" id="PRO_5039311606" description="carbonic anhydrase" evidence="7">
    <location>
        <begin position="19"/>
        <end position="253"/>
    </location>
</feature>
<dbReference type="SMART" id="SM01057">
    <property type="entry name" value="Carb_anhydrase"/>
    <property type="match status" value="1"/>
</dbReference>
<keyword evidence="4" id="KW-0862">Zinc</keyword>
<dbReference type="EC" id="4.2.1.1" evidence="2"/>
<feature type="signal peptide" evidence="7">
    <location>
        <begin position="1"/>
        <end position="18"/>
    </location>
</feature>
<evidence type="ECO:0000313" key="10">
    <source>
        <dbReference type="Proteomes" id="UP000549971"/>
    </source>
</evidence>
<dbReference type="GO" id="GO:0004089">
    <property type="term" value="F:carbonate dehydratase activity"/>
    <property type="evidence" value="ECO:0007669"/>
    <property type="project" value="UniProtKB-EC"/>
</dbReference>
<dbReference type="InterPro" id="IPR006311">
    <property type="entry name" value="TAT_signal"/>
</dbReference>
<sequence length="253" mass="27564">MSLPVSRRALLLGVPATAAVLASPSLLTSASAQSPHQSPIDIRTGHAVTRPGLPALHVHYPTSLALKIRYESRDAGQPGGCEHRTAEETILAEIPAGAAWVTVGGVRYDLVNFHFHTRSEHRLNGHQYALEQHFVHSGPNGEKLVVALFITPGGHGGTLQDKVLATVPEECDEDVDLGRVNLATALPHDLSTYRYDGSLTTAPYSEPVSWFVLAHHREILPVSLNHFQSRFPDGDSRALQPLNGRTVKYRPQH</sequence>
<dbReference type="RefSeq" id="WP_184794638.1">
    <property type="nucleotide sequence ID" value="NZ_JACHMY010000001.1"/>
</dbReference>
<protein>
    <recommendedName>
        <fullName evidence="2">carbonic anhydrase</fullName>
        <ecNumber evidence="2">4.2.1.1</ecNumber>
    </recommendedName>
</protein>
<keyword evidence="5 9" id="KW-0456">Lyase</keyword>
<dbReference type="SUPFAM" id="SSF51069">
    <property type="entry name" value="Carbonic anhydrase"/>
    <property type="match status" value="1"/>
</dbReference>
<comment type="catalytic activity">
    <reaction evidence="6">
        <text>hydrogencarbonate + H(+) = CO2 + H2O</text>
        <dbReference type="Rhea" id="RHEA:10748"/>
        <dbReference type="ChEBI" id="CHEBI:15377"/>
        <dbReference type="ChEBI" id="CHEBI:15378"/>
        <dbReference type="ChEBI" id="CHEBI:16526"/>
        <dbReference type="ChEBI" id="CHEBI:17544"/>
        <dbReference type="EC" id="4.2.1.1"/>
    </reaction>
</comment>
<proteinExistence type="inferred from homology"/>
<comment type="caution">
    <text evidence="9">The sequence shown here is derived from an EMBL/GenBank/DDBJ whole genome shotgun (WGS) entry which is preliminary data.</text>
</comment>
<dbReference type="Pfam" id="PF00194">
    <property type="entry name" value="Carb_anhydrase"/>
    <property type="match status" value="1"/>
</dbReference>
<dbReference type="Gene3D" id="3.10.200.10">
    <property type="entry name" value="Alpha carbonic anhydrase"/>
    <property type="match status" value="1"/>
</dbReference>
<dbReference type="PANTHER" id="PTHR18952">
    <property type="entry name" value="CARBONIC ANHYDRASE"/>
    <property type="match status" value="1"/>
</dbReference>
<evidence type="ECO:0000256" key="5">
    <source>
        <dbReference type="ARBA" id="ARBA00023239"/>
    </source>
</evidence>
<evidence type="ECO:0000256" key="7">
    <source>
        <dbReference type="SAM" id="SignalP"/>
    </source>
</evidence>
<dbReference type="CDD" id="cd03124">
    <property type="entry name" value="alpha_CA_prokaryotic_like"/>
    <property type="match status" value="1"/>
</dbReference>
<evidence type="ECO:0000256" key="3">
    <source>
        <dbReference type="ARBA" id="ARBA00022723"/>
    </source>
</evidence>
<comment type="similarity">
    <text evidence="1">Belongs to the alpha-carbonic anhydrase family.</text>
</comment>
<keyword evidence="7" id="KW-0732">Signal</keyword>
<dbReference type="InterPro" id="IPR036398">
    <property type="entry name" value="CA_dom_sf"/>
</dbReference>
<evidence type="ECO:0000256" key="6">
    <source>
        <dbReference type="ARBA" id="ARBA00048348"/>
    </source>
</evidence>
<dbReference type="Proteomes" id="UP000549971">
    <property type="component" value="Unassembled WGS sequence"/>
</dbReference>
<reference evidence="9 10" key="1">
    <citation type="submission" date="2020-08" db="EMBL/GenBank/DDBJ databases">
        <title>Sequencing the genomes of 1000 actinobacteria strains.</title>
        <authorList>
            <person name="Klenk H.-P."/>
        </authorList>
    </citation>
    <scope>NUCLEOTIDE SEQUENCE [LARGE SCALE GENOMIC DNA]</scope>
    <source>
        <strain evidence="9 10">DSM 28967</strain>
    </source>
</reference>
<dbReference type="InterPro" id="IPR041891">
    <property type="entry name" value="Alpha_CA_prokaryot-like"/>
</dbReference>
<gene>
    <name evidence="9" type="ORF">HDA39_001667</name>
</gene>
<name>A0A7W9MTI0_9ACTN</name>
<dbReference type="InterPro" id="IPR023561">
    <property type="entry name" value="Carbonic_anhydrase_a-class"/>
</dbReference>
<accession>A0A7W9MTI0</accession>
<organism evidence="9 10">
    <name type="scientific">Kribbella italica</name>
    <dbReference type="NCBI Taxonomy" id="1540520"/>
    <lineage>
        <taxon>Bacteria</taxon>
        <taxon>Bacillati</taxon>
        <taxon>Actinomycetota</taxon>
        <taxon>Actinomycetes</taxon>
        <taxon>Propionibacteriales</taxon>
        <taxon>Kribbellaceae</taxon>
        <taxon>Kribbella</taxon>
    </lineage>
</organism>
<dbReference type="PROSITE" id="PS51318">
    <property type="entry name" value="TAT"/>
    <property type="match status" value="1"/>
</dbReference>
<dbReference type="EMBL" id="JACHMY010000001">
    <property type="protein sequence ID" value="MBB5834933.1"/>
    <property type="molecule type" value="Genomic_DNA"/>
</dbReference>
<dbReference type="PROSITE" id="PS51144">
    <property type="entry name" value="ALPHA_CA_2"/>
    <property type="match status" value="1"/>
</dbReference>